<feature type="compositionally biased region" description="Polar residues" evidence="2">
    <location>
        <begin position="7"/>
        <end position="25"/>
    </location>
</feature>
<dbReference type="EC" id="2.1.1.107" evidence="4"/>
<dbReference type="Proteomes" id="UP000238866">
    <property type="component" value="Unassembled WGS sequence"/>
</dbReference>
<dbReference type="GO" id="GO:0004851">
    <property type="term" value="F:uroporphyrin-III C-methyltransferase activity"/>
    <property type="evidence" value="ECO:0007669"/>
    <property type="project" value="UniProtKB-EC"/>
</dbReference>
<evidence type="ECO:0000256" key="2">
    <source>
        <dbReference type="SAM" id="MobiDB-lite"/>
    </source>
</evidence>
<reference evidence="4 5" key="1">
    <citation type="submission" date="2017-02" db="EMBL/GenBank/DDBJ databases">
        <title>Haemophilus influenzae in COPD genome sequencing project.</title>
        <authorList>
            <person name="Murphy T.F."/>
            <person name="Kong Y."/>
            <person name="Nadendla S."/>
            <person name="Tettelin H."/>
            <person name="Pettigrew M."/>
        </authorList>
    </citation>
    <scope>NUCLEOTIDE SEQUENCE [LARGE SCALE GENOMIC DNA]</scope>
    <source>
        <strain evidence="4 5">13P36H1</strain>
    </source>
</reference>
<keyword evidence="3" id="KW-0472">Membrane</keyword>
<dbReference type="EMBL" id="MZLD01000070">
    <property type="protein sequence ID" value="PRM17601.1"/>
    <property type="molecule type" value="Genomic_DNA"/>
</dbReference>
<dbReference type="AlphaFoldDB" id="A0ABD6WU30"/>
<dbReference type="PANTHER" id="PTHR38043:SF1">
    <property type="entry name" value="PROTEIN HEMX"/>
    <property type="match status" value="1"/>
</dbReference>
<keyword evidence="1" id="KW-0175">Coiled coil</keyword>
<comment type="caution">
    <text evidence="4">The sequence shown here is derived from an EMBL/GenBank/DDBJ whole genome shotgun (WGS) entry which is preliminary data.</text>
</comment>
<keyword evidence="3" id="KW-0812">Transmembrane</keyword>
<evidence type="ECO:0000256" key="1">
    <source>
        <dbReference type="SAM" id="Coils"/>
    </source>
</evidence>
<dbReference type="RefSeq" id="WP_005661527.1">
    <property type="nucleotide sequence ID" value="NZ_AP018771.1"/>
</dbReference>
<sequence length="403" mass="45050">MAKEQPNDLTEQLTDTPKTAVEQTETMQSVPQTIVKKTGTALSLLAILVALGIGGAGYYFGQQQIAEIQQKLTALENQTGANLSSNNTNNNKRLTQLEQSLKTAQENIAQLEQLIVSKTGEITSLQTQMKQVSQLAIAQQPSDWLFSEADFLLNNALRKLVLDNDVDTAVSLLKLADETLVKVNNSQANEIRSAINQDLKQLLSLSSVDQNAIMQKLSQLANTVDELQALNVNFDETSKNNDKLSNNITDWQQNIEKSATSFLNHFIRISPKQNSNKKELLAPNQDIYLRENIRLRLQLAIMAVPRQQNELYKQSLEAVSSWVRSYFDTNAEVTQNFLKLVDGLTDTSIYVDVPEQLKSLTLLDKYLNRTALDLQKVEIEADKAIDTMPKVEAVKPTQSESQQ</sequence>
<keyword evidence="4" id="KW-0808">Transferase</keyword>
<feature type="transmembrane region" description="Helical" evidence="3">
    <location>
        <begin position="41"/>
        <end position="61"/>
    </location>
</feature>
<dbReference type="InterPro" id="IPR007470">
    <property type="entry name" value="HemX"/>
</dbReference>
<feature type="coiled-coil region" evidence="1">
    <location>
        <begin position="87"/>
        <end position="128"/>
    </location>
</feature>
<dbReference type="PANTHER" id="PTHR38043">
    <property type="entry name" value="PROTEIN HEMX"/>
    <property type="match status" value="1"/>
</dbReference>
<dbReference type="GO" id="GO:0032259">
    <property type="term" value="P:methylation"/>
    <property type="evidence" value="ECO:0007669"/>
    <property type="project" value="UniProtKB-KW"/>
</dbReference>
<gene>
    <name evidence="4" type="primary">hemX</name>
    <name evidence="4" type="ORF">BVZ99_01638</name>
</gene>
<feature type="coiled-coil region" evidence="1">
    <location>
        <begin position="227"/>
        <end position="254"/>
    </location>
</feature>
<feature type="region of interest" description="Disordered" evidence="2">
    <location>
        <begin position="1"/>
        <end position="25"/>
    </location>
</feature>
<proteinExistence type="predicted"/>
<protein>
    <submittedName>
        <fullName evidence="4">Uroporphyrinogen-III C-methyltransferase</fullName>
        <ecNumber evidence="4">2.1.1.107</ecNumber>
    </submittedName>
</protein>
<evidence type="ECO:0000256" key="3">
    <source>
        <dbReference type="SAM" id="Phobius"/>
    </source>
</evidence>
<organism evidence="4 5">
    <name type="scientific">Haemophilus influenzae</name>
    <dbReference type="NCBI Taxonomy" id="727"/>
    <lineage>
        <taxon>Bacteria</taxon>
        <taxon>Pseudomonadati</taxon>
        <taxon>Pseudomonadota</taxon>
        <taxon>Gammaproteobacteria</taxon>
        <taxon>Pasteurellales</taxon>
        <taxon>Pasteurellaceae</taxon>
        <taxon>Haemophilus</taxon>
    </lineage>
</organism>
<accession>A0ABD6WU30</accession>
<keyword evidence="3" id="KW-1133">Transmembrane helix</keyword>
<dbReference type="Pfam" id="PF04375">
    <property type="entry name" value="HemX"/>
    <property type="match status" value="1"/>
</dbReference>
<evidence type="ECO:0000313" key="4">
    <source>
        <dbReference type="EMBL" id="PRM17601.1"/>
    </source>
</evidence>
<keyword evidence="4" id="KW-0489">Methyltransferase</keyword>
<name>A0ABD6WU30_HAEIF</name>
<evidence type="ECO:0000313" key="5">
    <source>
        <dbReference type="Proteomes" id="UP000238866"/>
    </source>
</evidence>